<proteinExistence type="predicted"/>
<dbReference type="AlphaFoldDB" id="A0A9Q1QNF1"/>
<accession>A0A9Q1QNF1</accession>
<feature type="region of interest" description="Disordered" evidence="1">
    <location>
        <begin position="97"/>
        <end position="120"/>
    </location>
</feature>
<reference evidence="2" key="1">
    <citation type="submission" date="2022-04" db="EMBL/GenBank/DDBJ databases">
        <title>Carnegiea gigantea Genome sequencing and assembly v2.</title>
        <authorList>
            <person name="Copetti D."/>
            <person name="Sanderson M.J."/>
            <person name="Burquez A."/>
            <person name="Wojciechowski M.F."/>
        </authorList>
    </citation>
    <scope>NUCLEOTIDE SEQUENCE</scope>
    <source>
        <strain evidence="2">SGP5-SGP5p</strain>
        <tissue evidence="2">Aerial part</tissue>
    </source>
</reference>
<keyword evidence="3" id="KW-1185">Reference proteome</keyword>
<evidence type="ECO:0000313" key="2">
    <source>
        <dbReference type="EMBL" id="KAJ8447901.1"/>
    </source>
</evidence>
<evidence type="ECO:0000256" key="1">
    <source>
        <dbReference type="SAM" id="MobiDB-lite"/>
    </source>
</evidence>
<sequence length="162" mass="17313">MGHCRGGFLDGTTGLSQGHEYTTNGVVRRHQAPMVVLGMPISPDVVQQRPIPMVACPIGSRGKAGLKGCIAWDGGCKTAVTRWWLFLVVGVSRDTPVHRASSRNSSAAPGKGVGSRGLQEMRPLVKRHAPSRVCERRPSPLSPINRRMALVFCGSVCSACIV</sequence>
<name>A0A9Q1QNF1_9CARY</name>
<comment type="caution">
    <text evidence="2">The sequence shown here is derived from an EMBL/GenBank/DDBJ whole genome shotgun (WGS) entry which is preliminary data.</text>
</comment>
<protein>
    <submittedName>
        <fullName evidence="2">Uncharacterized protein</fullName>
    </submittedName>
</protein>
<dbReference type="EMBL" id="JAKOGI010000034">
    <property type="protein sequence ID" value="KAJ8447901.1"/>
    <property type="molecule type" value="Genomic_DNA"/>
</dbReference>
<gene>
    <name evidence="2" type="ORF">Cgig2_012036</name>
</gene>
<evidence type="ECO:0000313" key="3">
    <source>
        <dbReference type="Proteomes" id="UP001153076"/>
    </source>
</evidence>
<organism evidence="2 3">
    <name type="scientific">Carnegiea gigantea</name>
    <dbReference type="NCBI Taxonomy" id="171969"/>
    <lineage>
        <taxon>Eukaryota</taxon>
        <taxon>Viridiplantae</taxon>
        <taxon>Streptophyta</taxon>
        <taxon>Embryophyta</taxon>
        <taxon>Tracheophyta</taxon>
        <taxon>Spermatophyta</taxon>
        <taxon>Magnoliopsida</taxon>
        <taxon>eudicotyledons</taxon>
        <taxon>Gunneridae</taxon>
        <taxon>Pentapetalae</taxon>
        <taxon>Caryophyllales</taxon>
        <taxon>Cactineae</taxon>
        <taxon>Cactaceae</taxon>
        <taxon>Cactoideae</taxon>
        <taxon>Echinocereeae</taxon>
        <taxon>Carnegiea</taxon>
    </lineage>
</organism>
<dbReference type="Proteomes" id="UP001153076">
    <property type="component" value="Unassembled WGS sequence"/>
</dbReference>